<name>I8T4V7_9GAMM</name>
<dbReference type="InterPro" id="IPR000871">
    <property type="entry name" value="Beta-lactam_class-A"/>
</dbReference>
<gene>
    <name evidence="10" type="ORF">WQQ_39680</name>
</gene>
<dbReference type="EMBL" id="AKGD01000003">
    <property type="protein sequence ID" value="EIT68773.1"/>
    <property type="molecule type" value="Genomic_DNA"/>
</dbReference>
<dbReference type="OrthoDB" id="9784149at2"/>
<evidence type="ECO:0000313" key="11">
    <source>
        <dbReference type="Proteomes" id="UP000003704"/>
    </source>
</evidence>
<dbReference type="PROSITE" id="PS00146">
    <property type="entry name" value="BETA_LACTAMASE_A"/>
    <property type="match status" value="1"/>
</dbReference>
<dbReference type="STRING" id="1172194.WQQ_39680"/>
<protein>
    <recommendedName>
        <fullName evidence="3 6">Beta-lactamase</fullName>
        <ecNumber evidence="3 6">3.5.2.6</ecNumber>
    </recommendedName>
</protein>
<accession>I8T4V7</accession>
<dbReference type="RefSeq" id="WP_007186903.1">
    <property type="nucleotide sequence ID" value="NZ_AKGD01000003.1"/>
</dbReference>
<feature type="region of interest" description="Disordered" evidence="7">
    <location>
        <begin position="168"/>
        <end position="187"/>
    </location>
</feature>
<evidence type="ECO:0000256" key="5">
    <source>
        <dbReference type="ARBA" id="ARBA00023251"/>
    </source>
</evidence>
<sequence>MKRRQFARGLALAGFALSPLAGLAAQRPVQGDGDGEALWRGIEDEVGGRFGVAVLDTGSGRLAGHRLDERFPMCSTFKWVAAALVLQRVDAGQEQLQRRIRFGREVLLSHSPVTEQHVRGDGMTLAELCAATISVSDNAAGNLLLDSFGGPAALTRYVRGLGDSVTRLDRNEPTLNESLPGDPRDTTSPRAMAGLLRTLLLGDALSAASRAQLRRWMEATQTSDRRLRARLPAGWRLASKTGTGPRGSTNDIGVYWPPGARPPLVVAVYQTGSAAPLSALEAAIAGVAARVTGT</sequence>
<reference evidence="10 11" key="1">
    <citation type="journal article" date="2012" name="J. Bacteriol.">
        <title>Genome Sequence of n-Alkane-Degrading Hydrocarboniphaga effusa Strain AP103T (ATCC BAA-332T).</title>
        <authorList>
            <person name="Chang H.K."/>
            <person name="Zylstra G.J."/>
            <person name="Chae J.C."/>
        </authorList>
    </citation>
    <scope>NUCLEOTIDE SEQUENCE [LARGE SCALE GENOMIC DNA]</scope>
    <source>
        <strain evidence="10 11">AP103</strain>
    </source>
</reference>
<dbReference type="EC" id="3.5.2.6" evidence="3 6"/>
<dbReference type="Proteomes" id="UP000003704">
    <property type="component" value="Unassembled WGS sequence"/>
</dbReference>
<evidence type="ECO:0000313" key="10">
    <source>
        <dbReference type="EMBL" id="EIT68773.1"/>
    </source>
</evidence>
<dbReference type="AlphaFoldDB" id="I8T4V7"/>
<evidence type="ECO:0000256" key="8">
    <source>
        <dbReference type="SAM" id="SignalP"/>
    </source>
</evidence>
<keyword evidence="5 6" id="KW-0046">Antibiotic resistance</keyword>
<feature type="chain" id="PRO_5003714396" description="Beta-lactamase" evidence="8">
    <location>
        <begin position="25"/>
        <end position="294"/>
    </location>
</feature>
<feature type="domain" description="Beta-lactamase class A catalytic" evidence="9">
    <location>
        <begin position="51"/>
        <end position="269"/>
    </location>
</feature>
<comment type="similarity">
    <text evidence="2 6">Belongs to the class-A beta-lactamase family.</text>
</comment>
<organism evidence="10 11">
    <name type="scientific">Hydrocarboniphaga effusa AP103</name>
    <dbReference type="NCBI Taxonomy" id="1172194"/>
    <lineage>
        <taxon>Bacteria</taxon>
        <taxon>Pseudomonadati</taxon>
        <taxon>Pseudomonadota</taxon>
        <taxon>Gammaproteobacteria</taxon>
        <taxon>Nevskiales</taxon>
        <taxon>Nevskiaceae</taxon>
        <taxon>Hydrocarboniphaga</taxon>
    </lineage>
</organism>
<dbReference type="PATRIC" id="fig|1172194.4.peg.3850"/>
<dbReference type="Pfam" id="PF13354">
    <property type="entry name" value="Beta-lactamase2"/>
    <property type="match status" value="1"/>
</dbReference>
<comment type="catalytic activity">
    <reaction evidence="1 6">
        <text>a beta-lactam + H2O = a substituted beta-amino acid</text>
        <dbReference type="Rhea" id="RHEA:20401"/>
        <dbReference type="ChEBI" id="CHEBI:15377"/>
        <dbReference type="ChEBI" id="CHEBI:35627"/>
        <dbReference type="ChEBI" id="CHEBI:140347"/>
        <dbReference type="EC" id="3.5.2.6"/>
    </reaction>
</comment>
<evidence type="ECO:0000256" key="7">
    <source>
        <dbReference type="SAM" id="MobiDB-lite"/>
    </source>
</evidence>
<proteinExistence type="inferred from homology"/>
<keyword evidence="11" id="KW-1185">Reference proteome</keyword>
<dbReference type="InterPro" id="IPR023650">
    <property type="entry name" value="Beta-lactam_class-A_AS"/>
</dbReference>
<dbReference type="PANTHER" id="PTHR35333:SF3">
    <property type="entry name" value="BETA-LACTAMASE-TYPE TRANSPEPTIDASE FOLD CONTAINING PROTEIN"/>
    <property type="match status" value="1"/>
</dbReference>
<evidence type="ECO:0000256" key="1">
    <source>
        <dbReference type="ARBA" id="ARBA00001526"/>
    </source>
</evidence>
<dbReference type="SUPFAM" id="SSF56601">
    <property type="entry name" value="beta-lactamase/transpeptidase-like"/>
    <property type="match status" value="1"/>
</dbReference>
<dbReference type="GO" id="GO:0046677">
    <property type="term" value="P:response to antibiotic"/>
    <property type="evidence" value="ECO:0007669"/>
    <property type="project" value="UniProtKB-UniRule"/>
</dbReference>
<dbReference type="PANTHER" id="PTHR35333">
    <property type="entry name" value="BETA-LACTAMASE"/>
    <property type="match status" value="1"/>
</dbReference>
<evidence type="ECO:0000256" key="2">
    <source>
        <dbReference type="ARBA" id="ARBA00009009"/>
    </source>
</evidence>
<dbReference type="Gene3D" id="3.40.710.10">
    <property type="entry name" value="DD-peptidase/beta-lactamase superfamily"/>
    <property type="match status" value="1"/>
</dbReference>
<comment type="caution">
    <text evidence="10">The sequence shown here is derived from an EMBL/GenBank/DDBJ whole genome shotgun (WGS) entry which is preliminary data.</text>
</comment>
<dbReference type="InterPro" id="IPR012338">
    <property type="entry name" value="Beta-lactam/transpept-like"/>
</dbReference>
<dbReference type="NCBIfam" id="NF033103">
    <property type="entry name" value="bla_class_A"/>
    <property type="match status" value="1"/>
</dbReference>
<keyword evidence="4 6" id="KW-0378">Hydrolase</keyword>
<evidence type="ECO:0000256" key="3">
    <source>
        <dbReference type="ARBA" id="ARBA00012865"/>
    </source>
</evidence>
<feature type="signal peptide" evidence="8">
    <location>
        <begin position="1"/>
        <end position="24"/>
    </location>
</feature>
<evidence type="ECO:0000256" key="6">
    <source>
        <dbReference type="RuleBase" id="RU361140"/>
    </source>
</evidence>
<keyword evidence="8" id="KW-0732">Signal</keyword>
<dbReference type="GO" id="GO:0008800">
    <property type="term" value="F:beta-lactamase activity"/>
    <property type="evidence" value="ECO:0007669"/>
    <property type="project" value="UniProtKB-UniRule"/>
</dbReference>
<dbReference type="PRINTS" id="PR00118">
    <property type="entry name" value="BLACTAMASEA"/>
</dbReference>
<dbReference type="InterPro" id="IPR045155">
    <property type="entry name" value="Beta-lactam_cat"/>
</dbReference>
<evidence type="ECO:0000259" key="9">
    <source>
        <dbReference type="Pfam" id="PF13354"/>
    </source>
</evidence>
<dbReference type="GO" id="GO:0030655">
    <property type="term" value="P:beta-lactam antibiotic catabolic process"/>
    <property type="evidence" value="ECO:0007669"/>
    <property type="project" value="InterPro"/>
</dbReference>
<evidence type="ECO:0000256" key="4">
    <source>
        <dbReference type="ARBA" id="ARBA00022801"/>
    </source>
</evidence>